<evidence type="ECO:0000313" key="10">
    <source>
        <dbReference type="Proteomes" id="UP000789508"/>
    </source>
</evidence>
<evidence type="ECO:0000256" key="3">
    <source>
        <dbReference type="ARBA" id="ARBA00022692"/>
    </source>
</evidence>
<dbReference type="GO" id="GO:0051260">
    <property type="term" value="P:protein homooligomerization"/>
    <property type="evidence" value="ECO:0007669"/>
    <property type="project" value="InterPro"/>
</dbReference>
<dbReference type="InterPro" id="IPR003131">
    <property type="entry name" value="T1-type_BTB"/>
</dbReference>
<keyword evidence="3" id="KW-0812">Transmembrane</keyword>
<evidence type="ECO:0000256" key="5">
    <source>
        <dbReference type="ARBA" id="ARBA00023065"/>
    </source>
</evidence>
<dbReference type="Pfam" id="PF02214">
    <property type="entry name" value="BTB_2"/>
    <property type="match status" value="1"/>
</dbReference>
<dbReference type="PANTHER" id="PTHR11537:SF254">
    <property type="entry name" value="POTASSIUM VOLTAGE-GATED CHANNEL PROTEIN SHAB"/>
    <property type="match status" value="1"/>
</dbReference>
<comment type="caution">
    <text evidence="9">The sequence shown here is derived from an EMBL/GenBank/DDBJ whole genome shotgun (WGS) entry which is preliminary data.</text>
</comment>
<reference evidence="9" key="1">
    <citation type="submission" date="2021-06" db="EMBL/GenBank/DDBJ databases">
        <authorList>
            <person name="Kallberg Y."/>
            <person name="Tangrot J."/>
            <person name="Rosling A."/>
        </authorList>
    </citation>
    <scope>NUCLEOTIDE SEQUENCE</scope>
    <source>
        <strain evidence="9">FL130A</strain>
    </source>
</reference>
<dbReference type="GO" id="GO:0001508">
    <property type="term" value="P:action potential"/>
    <property type="evidence" value="ECO:0007669"/>
    <property type="project" value="TreeGrafter"/>
</dbReference>
<dbReference type="GO" id="GO:0008076">
    <property type="term" value="C:voltage-gated potassium channel complex"/>
    <property type="evidence" value="ECO:0007669"/>
    <property type="project" value="InterPro"/>
</dbReference>
<evidence type="ECO:0000256" key="2">
    <source>
        <dbReference type="ARBA" id="ARBA00022448"/>
    </source>
</evidence>
<organism evidence="9 10">
    <name type="scientific">Ambispora leptoticha</name>
    <dbReference type="NCBI Taxonomy" id="144679"/>
    <lineage>
        <taxon>Eukaryota</taxon>
        <taxon>Fungi</taxon>
        <taxon>Fungi incertae sedis</taxon>
        <taxon>Mucoromycota</taxon>
        <taxon>Glomeromycotina</taxon>
        <taxon>Glomeromycetes</taxon>
        <taxon>Archaeosporales</taxon>
        <taxon>Ambisporaceae</taxon>
        <taxon>Ambispora</taxon>
    </lineage>
</organism>
<dbReference type="OrthoDB" id="10025005at2759"/>
<dbReference type="PANTHER" id="PTHR11537">
    <property type="entry name" value="VOLTAGE-GATED POTASSIUM CHANNEL"/>
    <property type="match status" value="1"/>
</dbReference>
<dbReference type="InterPro" id="IPR000210">
    <property type="entry name" value="BTB/POZ_dom"/>
</dbReference>
<dbReference type="InterPro" id="IPR028325">
    <property type="entry name" value="VG_K_chnl"/>
</dbReference>
<keyword evidence="2" id="KW-0813">Transport</keyword>
<dbReference type="Proteomes" id="UP000789508">
    <property type="component" value="Unassembled WGS sequence"/>
</dbReference>
<feature type="domain" description="BTB" evidence="8">
    <location>
        <begin position="21"/>
        <end position="89"/>
    </location>
</feature>
<keyword evidence="5" id="KW-0406">Ion transport</keyword>
<dbReference type="GO" id="GO:0005249">
    <property type="term" value="F:voltage-gated potassium channel activity"/>
    <property type="evidence" value="ECO:0007669"/>
    <property type="project" value="InterPro"/>
</dbReference>
<comment type="subcellular location">
    <subcellularLocation>
        <location evidence="1">Membrane</location>
        <topology evidence="1">Multi-pass membrane protein</topology>
    </subcellularLocation>
</comment>
<evidence type="ECO:0000256" key="7">
    <source>
        <dbReference type="ARBA" id="ARBA00023303"/>
    </source>
</evidence>
<keyword evidence="7" id="KW-0407">Ion channel</keyword>
<dbReference type="SMART" id="SM00225">
    <property type="entry name" value="BTB"/>
    <property type="match status" value="1"/>
</dbReference>
<dbReference type="PROSITE" id="PS50097">
    <property type="entry name" value="BTB"/>
    <property type="match status" value="1"/>
</dbReference>
<dbReference type="AlphaFoldDB" id="A0A9N9HXV4"/>
<evidence type="ECO:0000256" key="4">
    <source>
        <dbReference type="ARBA" id="ARBA00022989"/>
    </source>
</evidence>
<keyword evidence="10" id="KW-1185">Reference proteome</keyword>
<evidence type="ECO:0000313" key="9">
    <source>
        <dbReference type="EMBL" id="CAG8711395.1"/>
    </source>
</evidence>
<accession>A0A9N9HXV4</accession>
<dbReference type="EMBL" id="CAJVPS010022663">
    <property type="protein sequence ID" value="CAG8711395.1"/>
    <property type="molecule type" value="Genomic_DNA"/>
</dbReference>
<sequence>MATTSKSPLKDNNGDGNGVEERIVLNVGGVKYEAYRSTFTAYPQTRLGKLFRNKKKTLANLDEHFFDRNGRTFHYILEYYRTGLIHIPREVNGTPTNHEVFRELEYFEIIPSTMSYQDKAVTVRIDQIILFLRNIYFEMASDLTMVTNIRFHQDGTYYASLDVDRLIGACGYPILEKFGKDIESYFKSTFPQLETTFTHYPKGFTYPENDPVPIPHYFIRFSLSKDAYNLNAVRDNSSLKSRDP</sequence>
<keyword evidence="6" id="KW-0472">Membrane</keyword>
<dbReference type="Gene3D" id="3.30.710.10">
    <property type="entry name" value="Potassium Channel Kv1.1, Chain A"/>
    <property type="match status" value="1"/>
</dbReference>
<proteinExistence type="predicted"/>
<dbReference type="SUPFAM" id="SSF54695">
    <property type="entry name" value="POZ domain"/>
    <property type="match status" value="1"/>
</dbReference>
<protein>
    <submittedName>
        <fullName evidence="9">2002_t:CDS:1</fullName>
    </submittedName>
</protein>
<dbReference type="InterPro" id="IPR011333">
    <property type="entry name" value="SKP1/BTB/POZ_sf"/>
</dbReference>
<evidence type="ECO:0000259" key="8">
    <source>
        <dbReference type="PROSITE" id="PS50097"/>
    </source>
</evidence>
<evidence type="ECO:0000256" key="1">
    <source>
        <dbReference type="ARBA" id="ARBA00004141"/>
    </source>
</evidence>
<name>A0A9N9HXV4_9GLOM</name>
<evidence type="ECO:0000256" key="6">
    <source>
        <dbReference type="ARBA" id="ARBA00023136"/>
    </source>
</evidence>
<gene>
    <name evidence="9" type="ORF">ALEPTO_LOCUS11921</name>
</gene>
<keyword evidence="4" id="KW-1133">Transmembrane helix</keyword>